<feature type="compositionally biased region" description="Basic and acidic residues" evidence="1">
    <location>
        <begin position="488"/>
        <end position="535"/>
    </location>
</feature>
<dbReference type="PANTHER" id="PTHR13526:SF8">
    <property type="entry name" value="TRANSCRIPTION FACTOR SPT20 HOMOLOG"/>
    <property type="match status" value="1"/>
</dbReference>
<dbReference type="PANTHER" id="PTHR13526">
    <property type="entry name" value="TRANSCRIPTION FACTOR SPT20 HOMOLOG"/>
    <property type="match status" value="1"/>
</dbReference>
<name>A0A9W9SJM9_9EURO</name>
<organism evidence="3 4">
    <name type="scientific">Penicillium cosmopolitanum</name>
    <dbReference type="NCBI Taxonomy" id="1131564"/>
    <lineage>
        <taxon>Eukaryota</taxon>
        <taxon>Fungi</taxon>
        <taxon>Dikarya</taxon>
        <taxon>Ascomycota</taxon>
        <taxon>Pezizomycotina</taxon>
        <taxon>Eurotiomycetes</taxon>
        <taxon>Eurotiomycetidae</taxon>
        <taxon>Eurotiales</taxon>
        <taxon>Aspergillaceae</taxon>
        <taxon>Penicillium</taxon>
    </lineage>
</organism>
<feature type="region of interest" description="Disordered" evidence="1">
    <location>
        <begin position="937"/>
        <end position="966"/>
    </location>
</feature>
<keyword evidence="4" id="KW-1185">Reference proteome</keyword>
<feature type="region of interest" description="Disordered" evidence="1">
    <location>
        <begin position="488"/>
        <end position="645"/>
    </location>
</feature>
<feature type="compositionally biased region" description="Polar residues" evidence="1">
    <location>
        <begin position="59"/>
        <end position="68"/>
    </location>
</feature>
<dbReference type="EMBL" id="JAPZBU010000011">
    <property type="protein sequence ID" value="KAJ5378499.1"/>
    <property type="molecule type" value="Genomic_DNA"/>
</dbReference>
<feature type="region of interest" description="Disordered" evidence="1">
    <location>
        <begin position="803"/>
        <end position="850"/>
    </location>
</feature>
<dbReference type="GO" id="GO:0003712">
    <property type="term" value="F:transcription coregulator activity"/>
    <property type="evidence" value="ECO:0007669"/>
    <property type="project" value="InterPro"/>
</dbReference>
<evidence type="ECO:0000256" key="1">
    <source>
        <dbReference type="SAM" id="MobiDB-lite"/>
    </source>
</evidence>
<dbReference type="AlphaFoldDB" id="A0A9W9SJM9"/>
<comment type="caution">
    <text evidence="3">The sequence shown here is derived from an EMBL/GenBank/DDBJ whole genome shotgun (WGS) entry which is preliminary data.</text>
</comment>
<feature type="region of interest" description="Disordered" evidence="1">
    <location>
        <begin position="254"/>
        <end position="291"/>
    </location>
</feature>
<dbReference type="Pfam" id="PF12090">
    <property type="entry name" value="Spt20_SEP"/>
    <property type="match status" value="1"/>
</dbReference>
<feature type="compositionally biased region" description="Polar residues" evidence="1">
    <location>
        <begin position="732"/>
        <end position="745"/>
    </location>
</feature>
<dbReference type="OrthoDB" id="1932706at2759"/>
<evidence type="ECO:0000313" key="3">
    <source>
        <dbReference type="EMBL" id="KAJ5378499.1"/>
    </source>
</evidence>
<feature type="compositionally biased region" description="Polar residues" evidence="1">
    <location>
        <begin position="38"/>
        <end position="48"/>
    </location>
</feature>
<feature type="region of interest" description="Disordered" evidence="1">
    <location>
        <begin position="214"/>
        <end position="235"/>
    </location>
</feature>
<feature type="compositionally biased region" description="Low complexity" evidence="1">
    <location>
        <begin position="536"/>
        <end position="550"/>
    </location>
</feature>
<feature type="region of interest" description="Disordered" evidence="1">
    <location>
        <begin position="732"/>
        <end position="788"/>
    </location>
</feature>
<feature type="compositionally biased region" description="Low complexity" evidence="1">
    <location>
        <begin position="218"/>
        <end position="228"/>
    </location>
</feature>
<accession>A0A9W9SJM9</accession>
<feature type="compositionally biased region" description="Low complexity" evidence="1">
    <location>
        <begin position="942"/>
        <end position="960"/>
    </location>
</feature>
<reference evidence="3" key="1">
    <citation type="submission" date="2022-12" db="EMBL/GenBank/DDBJ databases">
        <authorList>
            <person name="Petersen C."/>
        </authorList>
    </citation>
    <scope>NUCLEOTIDE SEQUENCE</scope>
    <source>
        <strain evidence="3">IBT 29677</strain>
    </source>
</reference>
<feature type="compositionally biased region" description="Low complexity" evidence="1">
    <location>
        <begin position="746"/>
        <end position="788"/>
    </location>
</feature>
<proteinExistence type="predicted"/>
<dbReference type="RefSeq" id="XP_056482285.1">
    <property type="nucleotide sequence ID" value="XM_056636255.1"/>
</dbReference>
<feature type="compositionally biased region" description="Polar residues" evidence="1">
    <location>
        <begin position="330"/>
        <end position="352"/>
    </location>
</feature>
<sequence>MKRPPPPFPQVGANGLKAQQPSSSSPTTTTRLPGSSSVTSSPNLTNGVVNGANIAKGTLNRTRNQSQRPGDPSSRFGRPVTRTSTNGNENGVGKSHSEPFGEKYLALAPPMPMHKLDILTLPIVCASVKTTSYILKKYSKSPPSLIVHLHPTHFRFEQQDGSFPYNSEMKVIIEHIRAGTVPHDLIEELLRSGVRFYEGCLIVRVVDHKSMSAQAHKTSTSNTNENNTPFSLHNYNEHVTPSAFVPYPKQNQLTTDLQSSKAPETPSQSESQTNGETSEAQAKSNKVEQKAAALKPKVFTTVLHPTSRTLQAELTLLVTTPDPKAAKAGAQNQLSRTQSSSVVPQSPAATQTDRGHDAKRQKTLVEPQDLPQCEALIVRALAPPLYLEPVDSFAASQDLLKAMESPLHSNPPPSPKRRKRTVAELAADEALAAEEERFMLIMDERLEPTASGAGGGSKATVVDDAAGVAPFEPRFSRFKTLETIRMQHEEKAKREHEMKLKQELAKRQQQEQERERRKVLEQRQHEEHAKEEARRQQLAAQQAQAQLAAQNRHAMAQPNGVSQGQQSSPVVRNQTPHNTSSPLVGNNMATQAVPMSVSASQQSGSPPRPPSSMQHGHPNVMGHPMAPSRSQQGASRHGTPQMTQGTPAMAHATPIMRNVTPTQRMNHGSPTHTMPQQTPMMSQATMANTPQMSGTIGLTPQQQMLLQQRQQQMLAAQQGQINGQFTPQQLAQMQASAHAQQNIHSQQQMLQAQQKQQQQQQQAQHQQQQQQLPQQQQNMPNMQNQQAYQAQLMRAQFAQMQMVKQQQGGMPQGQMSQGQMQQAPQMQAQMSQGQMSQGQQNQHQGSPQMTPQQQQMLMAAAQANGGQIPNMQGANNMAQRYNRLYQQRLLHLRHEMSQRFMTQYGPPTQYPPHIAQQYGAGLEKTAKSWVQDLMRREREATQQQRNSQAAMQQQMQQSMMHNGMGN</sequence>
<dbReference type="GeneID" id="81375235"/>
<feature type="compositionally biased region" description="Polar residues" evidence="1">
    <location>
        <begin position="559"/>
        <end position="590"/>
    </location>
</feature>
<evidence type="ECO:0000313" key="4">
    <source>
        <dbReference type="Proteomes" id="UP001147747"/>
    </source>
</evidence>
<protein>
    <recommendedName>
        <fullName evidence="2">Spt20-like SEP domain-containing protein</fullName>
    </recommendedName>
</protein>
<evidence type="ECO:0000259" key="2">
    <source>
        <dbReference type="Pfam" id="PF12090"/>
    </source>
</evidence>
<feature type="region of interest" description="Disordered" evidence="1">
    <location>
        <begin position="1"/>
        <end position="97"/>
    </location>
</feature>
<feature type="compositionally biased region" description="Low complexity" evidence="1">
    <location>
        <begin position="21"/>
        <end position="37"/>
    </location>
</feature>
<dbReference type="GO" id="GO:0000124">
    <property type="term" value="C:SAGA complex"/>
    <property type="evidence" value="ECO:0007669"/>
    <property type="project" value="InterPro"/>
</dbReference>
<dbReference type="InterPro" id="IPR046468">
    <property type="entry name" value="Spt20-like_SEP"/>
</dbReference>
<feature type="region of interest" description="Disordered" evidence="1">
    <location>
        <begin position="325"/>
        <end position="366"/>
    </location>
</feature>
<dbReference type="Proteomes" id="UP001147747">
    <property type="component" value="Unassembled WGS sequence"/>
</dbReference>
<dbReference type="GO" id="GO:0006357">
    <property type="term" value="P:regulation of transcription by RNA polymerase II"/>
    <property type="evidence" value="ECO:0007669"/>
    <property type="project" value="TreeGrafter"/>
</dbReference>
<dbReference type="InterPro" id="IPR021950">
    <property type="entry name" value="Spt20"/>
</dbReference>
<feature type="compositionally biased region" description="Polar residues" evidence="1">
    <location>
        <begin position="628"/>
        <end position="645"/>
    </location>
</feature>
<feature type="domain" description="Spt20-like SEP" evidence="2">
    <location>
        <begin position="139"/>
        <end position="402"/>
    </location>
</feature>
<reference evidence="3" key="2">
    <citation type="journal article" date="2023" name="IMA Fungus">
        <title>Comparative genomic study of the Penicillium genus elucidates a diverse pangenome and 15 lateral gene transfer events.</title>
        <authorList>
            <person name="Petersen C."/>
            <person name="Sorensen T."/>
            <person name="Nielsen M.R."/>
            <person name="Sondergaard T.E."/>
            <person name="Sorensen J.L."/>
            <person name="Fitzpatrick D.A."/>
            <person name="Frisvad J.C."/>
            <person name="Nielsen K.L."/>
        </authorList>
    </citation>
    <scope>NUCLEOTIDE SEQUENCE</scope>
    <source>
        <strain evidence="3">IBT 29677</strain>
    </source>
</reference>
<gene>
    <name evidence="3" type="ORF">N7509_011618</name>
</gene>
<feature type="compositionally biased region" description="Polar residues" evidence="1">
    <location>
        <begin position="254"/>
        <end position="284"/>
    </location>
</feature>